<dbReference type="RefSeq" id="WP_185693657.1">
    <property type="nucleotide sequence ID" value="NZ_JACHVA010000115.1"/>
</dbReference>
<dbReference type="CDD" id="cd01392">
    <property type="entry name" value="HTH_LacI"/>
    <property type="match status" value="1"/>
</dbReference>
<name>A0A7X1AZT5_9BACT</name>
<feature type="domain" description="HTH lacI-type" evidence="4">
    <location>
        <begin position="8"/>
        <end position="62"/>
    </location>
</feature>
<dbReference type="GO" id="GO:0003700">
    <property type="term" value="F:DNA-binding transcription factor activity"/>
    <property type="evidence" value="ECO:0007669"/>
    <property type="project" value="TreeGrafter"/>
</dbReference>
<evidence type="ECO:0000256" key="2">
    <source>
        <dbReference type="ARBA" id="ARBA00023125"/>
    </source>
</evidence>
<evidence type="ECO:0000313" key="5">
    <source>
        <dbReference type="EMBL" id="MBC2603011.1"/>
    </source>
</evidence>
<evidence type="ECO:0000256" key="3">
    <source>
        <dbReference type="ARBA" id="ARBA00023163"/>
    </source>
</evidence>
<proteinExistence type="predicted"/>
<dbReference type="PANTHER" id="PTHR30146">
    <property type="entry name" value="LACI-RELATED TRANSCRIPTIONAL REPRESSOR"/>
    <property type="match status" value="1"/>
</dbReference>
<keyword evidence="2 5" id="KW-0238">DNA-binding</keyword>
<keyword evidence="1" id="KW-0805">Transcription regulation</keyword>
<keyword evidence="3" id="KW-0804">Transcription</keyword>
<sequence length="345" mass="38396">MSPSSGKVTMKDIAEAAGVSLMTVSRCLKNNPRQSPTTRKQVQQIARELGYTPHPYLSALMSNLAQKRGNSPAANLAVLHFNPGADLKRHAYFRGILARAADLGYNIEPVPYSPQEIPPARLREILLTRGVRGIILMPAPDGFSTIDFDFDGFAVAALGHTLSNPIPRVASDIYSMCFYAFDEVVRRGYRRIGLVQTEYVNRLGRFLYSGAFAAYREHVKTDIYFAESITPGGHLDANDANQIARWIQREKLDAVISPIFSIPVYQLLVQAGILIPEETGYLHLIDIWDQPEITQISQCPEFMGTKAVDMVVAAINRNEFAQPAIPHVINTMGQWIEGKTLPRRN</sequence>
<dbReference type="PROSITE" id="PS50932">
    <property type="entry name" value="HTH_LACI_2"/>
    <property type="match status" value="1"/>
</dbReference>
<dbReference type="EMBL" id="JACHVA010000115">
    <property type="protein sequence ID" value="MBC2603011.1"/>
    <property type="molecule type" value="Genomic_DNA"/>
</dbReference>
<evidence type="ECO:0000313" key="6">
    <source>
        <dbReference type="Proteomes" id="UP000525652"/>
    </source>
</evidence>
<protein>
    <submittedName>
        <fullName evidence="5">LacI family DNA-binding transcriptional regulator</fullName>
    </submittedName>
</protein>
<evidence type="ECO:0000256" key="1">
    <source>
        <dbReference type="ARBA" id="ARBA00023015"/>
    </source>
</evidence>
<dbReference type="SUPFAM" id="SSF47413">
    <property type="entry name" value="lambda repressor-like DNA-binding domains"/>
    <property type="match status" value="1"/>
</dbReference>
<dbReference type="Proteomes" id="UP000525652">
    <property type="component" value="Unassembled WGS sequence"/>
</dbReference>
<dbReference type="SUPFAM" id="SSF53822">
    <property type="entry name" value="Periplasmic binding protein-like I"/>
    <property type="match status" value="1"/>
</dbReference>
<dbReference type="InterPro" id="IPR028082">
    <property type="entry name" value="Peripla_BP_I"/>
</dbReference>
<dbReference type="InterPro" id="IPR010982">
    <property type="entry name" value="Lambda_DNA-bd_dom_sf"/>
</dbReference>
<dbReference type="Gene3D" id="3.40.50.2300">
    <property type="match status" value="2"/>
</dbReference>
<dbReference type="AlphaFoldDB" id="A0A7X1AZT5"/>
<dbReference type="InterPro" id="IPR000843">
    <property type="entry name" value="HTH_LacI"/>
</dbReference>
<gene>
    <name evidence="5" type="ORF">H5P30_14610</name>
</gene>
<dbReference type="Gene3D" id="1.10.260.40">
    <property type="entry name" value="lambda repressor-like DNA-binding domains"/>
    <property type="match status" value="1"/>
</dbReference>
<evidence type="ECO:0000259" key="4">
    <source>
        <dbReference type="PROSITE" id="PS50932"/>
    </source>
</evidence>
<dbReference type="GO" id="GO:0000976">
    <property type="term" value="F:transcription cis-regulatory region binding"/>
    <property type="evidence" value="ECO:0007669"/>
    <property type="project" value="TreeGrafter"/>
</dbReference>
<reference evidence="5 6" key="1">
    <citation type="submission" date="2020-07" db="EMBL/GenBank/DDBJ databases">
        <authorList>
            <person name="Feng X."/>
        </authorList>
    </citation>
    <scope>NUCLEOTIDE SEQUENCE [LARGE SCALE GENOMIC DNA]</scope>
    <source>
        <strain evidence="5 6">JCM14086</strain>
    </source>
</reference>
<organism evidence="5 6">
    <name type="scientific">Puniceicoccus vermicola</name>
    <dbReference type="NCBI Taxonomy" id="388746"/>
    <lineage>
        <taxon>Bacteria</taxon>
        <taxon>Pseudomonadati</taxon>
        <taxon>Verrucomicrobiota</taxon>
        <taxon>Opitutia</taxon>
        <taxon>Puniceicoccales</taxon>
        <taxon>Puniceicoccaceae</taxon>
        <taxon>Puniceicoccus</taxon>
    </lineage>
</organism>
<accession>A0A7X1AZT5</accession>
<dbReference type="SMART" id="SM00354">
    <property type="entry name" value="HTH_LACI"/>
    <property type="match status" value="1"/>
</dbReference>
<comment type="caution">
    <text evidence="5">The sequence shown here is derived from an EMBL/GenBank/DDBJ whole genome shotgun (WGS) entry which is preliminary data.</text>
</comment>
<dbReference type="PANTHER" id="PTHR30146:SF24">
    <property type="entry name" value="XYLOSE OPERON REGULATORY PROTEIN"/>
    <property type="match status" value="1"/>
</dbReference>
<keyword evidence="6" id="KW-1185">Reference proteome</keyword>
<dbReference type="Pfam" id="PF00356">
    <property type="entry name" value="LacI"/>
    <property type="match status" value="1"/>
</dbReference>